<dbReference type="STRING" id="690567.1468"/>
<dbReference type="Proteomes" id="UP000045545">
    <property type="component" value="Unassembled WGS sequence"/>
</dbReference>
<evidence type="ECO:0000313" key="6">
    <source>
        <dbReference type="EMBL" id="CFX57354.1"/>
    </source>
</evidence>
<keyword evidence="7" id="KW-1185">Reference proteome</keyword>
<dbReference type="HAMAP" id="MF_02087">
    <property type="entry name" value="PLP_homeostasis"/>
    <property type="match status" value="1"/>
</dbReference>
<comment type="function">
    <text evidence="2">Pyridoxal 5'-phosphate (PLP)-binding protein, which is involved in PLP homeostasis.</text>
</comment>
<dbReference type="InterPro" id="IPR011078">
    <property type="entry name" value="PyrdxlP_homeostasis"/>
</dbReference>
<dbReference type="PANTHER" id="PTHR10146:SF14">
    <property type="entry name" value="PYRIDOXAL PHOSPHATE HOMEOSTASIS PROTEIN"/>
    <property type="match status" value="1"/>
</dbReference>
<dbReference type="PANTHER" id="PTHR10146">
    <property type="entry name" value="PROLINE SYNTHETASE CO-TRANSCRIBED BACTERIAL HOMOLOG PROTEIN"/>
    <property type="match status" value="1"/>
</dbReference>
<evidence type="ECO:0000256" key="4">
    <source>
        <dbReference type="RuleBase" id="RU004514"/>
    </source>
</evidence>
<accession>A0A0E4GB55</accession>
<comment type="similarity">
    <text evidence="2 4">Belongs to the pyridoxal phosphate-binding protein YggS/PROSC family.</text>
</comment>
<proteinExistence type="inferred from homology"/>
<sequence length="230" mass="25394">MSYSQIEELKSRIVEIQQKIDRAARNGGRSGKDVTLIAVSKTVDISQAQAAFDLGIHDFGENRTQELKSKQQAIPQANWHMIGRLQTNKVKDIVGKAVLIHSLDSWHLAQEINKRAQNLNIEMPVLLQVNISGETQKAGVDPADVRGFLDSVGELTALRVKGFMTMASLSSAGEESRPVFAELAALRDKFKEKSFSQVELKYLSMGMSQDYEVAVEEGANMVRIGSAIFT</sequence>
<evidence type="ECO:0000256" key="1">
    <source>
        <dbReference type="ARBA" id="ARBA00022898"/>
    </source>
</evidence>
<reference evidence="6 7" key="1">
    <citation type="submission" date="2015-03" db="EMBL/GenBank/DDBJ databases">
        <authorList>
            <person name="Murphy D."/>
        </authorList>
    </citation>
    <scope>NUCLEOTIDE SEQUENCE [LARGE SCALE GENOMIC DNA]</scope>
    <source>
        <strain evidence="6 7">OL-4</strain>
    </source>
</reference>
<dbReference type="SUPFAM" id="SSF51419">
    <property type="entry name" value="PLP-binding barrel"/>
    <property type="match status" value="1"/>
</dbReference>
<feature type="domain" description="Alanine racemase N-terminal" evidence="5">
    <location>
        <begin position="32"/>
        <end position="229"/>
    </location>
</feature>
<dbReference type="CDD" id="cd00635">
    <property type="entry name" value="PLPDE_III_YBL036c_like"/>
    <property type="match status" value="1"/>
</dbReference>
<dbReference type="OrthoDB" id="9804072at2"/>
<name>A0A0E4GB55_9FIRM</name>
<dbReference type="GO" id="GO:0030170">
    <property type="term" value="F:pyridoxal phosphate binding"/>
    <property type="evidence" value="ECO:0007669"/>
    <property type="project" value="UniProtKB-UniRule"/>
</dbReference>
<dbReference type="Pfam" id="PF01168">
    <property type="entry name" value="Ala_racemase_N"/>
    <property type="match status" value="1"/>
</dbReference>
<dbReference type="NCBIfam" id="TIGR00044">
    <property type="entry name" value="YggS family pyridoxal phosphate-dependent enzyme"/>
    <property type="match status" value="1"/>
</dbReference>
<comment type="cofactor">
    <cofactor evidence="3">
        <name>pyridoxal 5'-phosphate</name>
        <dbReference type="ChEBI" id="CHEBI:597326"/>
    </cofactor>
</comment>
<evidence type="ECO:0000259" key="5">
    <source>
        <dbReference type="Pfam" id="PF01168"/>
    </source>
</evidence>
<evidence type="ECO:0000313" key="7">
    <source>
        <dbReference type="Proteomes" id="UP000045545"/>
    </source>
</evidence>
<dbReference type="Gene3D" id="3.20.20.10">
    <property type="entry name" value="Alanine racemase"/>
    <property type="match status" value="1"/>
</dbReference>
<dbReference type="InterPro" id="IPR029066">
    <property type="entry name" value="PLP-binding_barrel"/>
</dbReference>
<keyword evidence="1 2" id="KW-0663">Pyridoxal phosphate</keyword>
<evidence type="ECO:0000256" key="3">
    <source>
        <dbReference type="PIRSR" id="PIRSR004848-1"/>
    </source>
</evidence>
<gene>
    <name evidence="6" type="ORF">1468</name>
</gene>
<evidence type="ECO:0000256" key="2">
    <source>
        <dbReference type="HAMAP-Rule" id="MF_02087"/>
    </source>
</evidence>
<organism evidence="6 7">
    <name type="scientific">Syntrophomonas zehnderi OL-4</name>
    <dbReference type="NCBI Taxonomy" id="690567"/>
    <lineage>
        <taxon>Bacteria</taxon>
        <taxon>Bacillati</taxon>
        <taxon>Bacillota</taxon>
        <taxon>Clostridia</taxon>
        <taxon>Eubacteriales</taxon>
        <taxon>Syntrophomonadaceae</taxon>
        <taxon>Syntrophomonas</taxon>
    </lineage>
</organism>
<dbReference type="PROSITE" id="PS01211">
    <property type="entry name" value="UPF0001"/>
    <property type="match status" value="1"/>
</dbReference>
<dbReference type="EMBL" id="CGIH01000026">
    <property type="protein sequence ID" value="CFX57354.1"/>
    <property type="molecule type" value="Genomic_DNA"/>
</dbReference>
<dbReference type="FunFam" id="3.20.20.10:FF:000018">
    <property type="entry name" value="Pyridoxal phosphate homeostasis protein"/>
    <property type="match status" value="1"/>
</dbReference>
<dbReference type="PIRSF" id="PIRSF004848">
    <property type="entry name" value="YBL036c_PLPDEIII"/>
    <property type="match status" value="1"/>
</dbReference>
<dbReference type="RefSeq" id="WP_046497116.1">
    <property type="nucleotide sequence ID" value="NZ_CGIH01000026.1"/>
</dbReference>
<dbReference type="InterPro" id="IPR001608">
    <property type="entry name" value="Ala_racemase_N"/>
</dbReference>
<dbReference type="AlphaFoldDB" id="A0A0E4GB55"/>
<protein>
    <recommendedName>
        <fullName evidence="2">Pyridoxal phosphate homeostasis protein</fullName>
        <shortName evidence="2">PLP homeostasis protein</shortName>
    </recommendedName>
</protein>
<feature type="modified residue" description="N6-(pyridoxal phosphate)lysine" evidence="2 3">
    <location>
        <position position="41"/>
    </location>
</feature>